<sequence length="401" mass="44544">MEESKQLPWKVAFRVQFSTEKYGIKFHPAPLPDTGNGVYTIQILDVPRTAVDVNAKTPAQQYNDSLKAEQSHLLLRAGLYLTHINDTNLLNLPCEKVVHQLTHVPRPVKLRFVDVDAGVVTLHELKQGLYNRKSLSNEQIEALLVDPEAKPTTATVVTHAPAQVVSSPLAAKDFHTYKLILLGTTGVGKSSVLSDRPAATLEAEFGTFSLPDPDLTTHKMLRAHIWDTAGQERYRAMTRSHYRRADGALLVYDVGDVDSFRKLESWLQDLRDVAGDSVKAIMVVENKVDKLPEHLDDLTWSKNRPKEFVDADKVAAFCRVNGLLFARTSAKMNAVAYKWNGKPIADVVGTLLLHVHAAAMARDLEQQRESTAASSMDSSRFALDKPLLSHQDTTKQTSTCC</sequence>
<dbReference type="InterPro" id="IPR027417">
    <property type="entry name" value="P-loop_NTPase"/>
</dbReference>
<dbReference type="InterPro" id="IPR050209">
    <property type="entry name" value="Rab_GTPases_membrane_traffic"/>
</dbReference>
<dbReference type="PRINTS" id="PR00449">
    <property type="entry name" value="RASTRNSFRMNG"/>
</dbReference>
<dbReference type="GO" id="GO:0003924">
    <property type="term" value="F:GTPase activity"/>
    <property type="evidence" value="ECO:0007669"/>
    <property type="project" value="InterPro"/>
</dbReference>
<organism evidence="2 3">
    <name type="scientific">Aphanomyces euteiches</name>
    <dbReference type="NCBI Taxonomy" id="100861"/>
    <lineage>
        <taxon>Eukaryota</taxon>
        <taxon>Sar</taxon>
        <taxon>Stramenopiles</taxon>
        <taxon>Oomycota</taxon>
        <taxon>Saprolegniomycetes</taxon>
        <taxon>Saprolegniales</taxon>
        <taxon>Verrucalvaceae</taxon>
        <taxon>Aphanomyces</taxon>
    </lineage>
</organism>
<dbReference type="SMART" id="SM00175">
    <property type="entry name" value="RAB"/>
    <property type="match status" value="1"/>
</dbReference>
<dbReference type="GO" id="GO:0005525">
    <property type="term" value="F:GTP binding"/>
    <property type="evidence" value="ECO:0007669"/>
    <property type="project" value="InterPro"/>
</dbReference>
<evidence type="ECO:0000256" key="1">
    <source>
        <dbReference type="ARBA" id="ARBA00006270"/>
    </source>
</evidence>
<gene>
    <name evidence="2" type="ORF">Ae201684_016174</name>
</gene>
<protein>
    <submittedName>
        <fullName evidence="2">Uncharacterized protein</fullName>
    </submittedName>
</protein>
<keyword evidence="3" id="KW-1185">Reference proteome</keyword>
<dbReference type="InterPro" id="IPR005225">
    <property type="entry name" value="Small_GTP-bd"/>
</dbReference>
<dbReference type="Gene3D" id="3.40.50.300">
    <property type="entry name" value="P-loop containing nucleotide triphosphate hydrolases"/>
    <property type="match status" value="1"/>
</dbReference>
<dbReference type="SMART" id="SM00173">
    <property type="entry name" value="RAS"/>
    <property type="match status" value="1"/>
</dbReference>
<evidence type="ECO:0000313" key="3">
    <source>
        <dbReference type="Proteomes" id="UP000481153"/>
    </source>
</evidence>
<dbReference type="Proteomes" id="UP000481153">
    <property type="component" value="Unassembled WGS sequence"/>
</dbReference>
<reference evidence="2 3" key="1">
    <citation type="submission" date="2019-07" db="EMBL/GenBank/DDBJ databases">
        <title>Genomics analysis of Aphanomyces spp. identifies a new class of oomycete effector associated with host adaptation.</title>
        <authorList>
            <person name="Gaulin E."/>
        </authorList>
    </citation>
    <scope>NUCLEOTIDE SEQUENCE [LARGE SCALE GENOMIC DNA]</scope>
    <source>
        <strain evidence="2 3">ATCC 201684</strain>
    </source>
</reference>
<dbReference type="PANTHER" id="PTHR47979">
    <property type="entry name" value="DRAB11-RELATED"/>
    <property type="match status" value="1"/>
</dbReference>
<comment type="caution">
    <text evidence="2">The sequence shown here is derived from an EMBL/GenBank/DDBJ whole genome shotgun (WGS) entry which is preliminary data.</text>
</comment>
<dbReference type="NCBIfam" id="TIGR00231">
    <property type="entry name" value="small_GTP"/>
    <property type="match status" value="1"/>
</dbReference>
<dbReference type="FunFam" id="3.40.50.300:FF:001447">
    <property type="entry name" value="Ras-related protein Rab-1B"/>
    <property type="match status" value="1"/>
</dbReference>
<evidence type="ECO:0000313" key="2">
    <source>
        <dbReference type="EMBL" id="KAF0725403.1"/>
    </source>
</evidence>
<dbReference type="EMBL" id="VJMJ01000243">
    <property type="protein sequence ID" value="KAF0725403.1"/>
    <property type="molecule type" value="Genomic_DNA"/>
</dbReference>
<name>A0A6G0WDV3_9STRA</name>
<dbReference type="AlphaFoldDB" id="A0A6G0WDV3"/>
<dbReference type="SUPFAM" id="SSF52540">
    <property type="entry name" value="P-loop containing nucleoside triphosphate hydrolases"/>
    <property type="match status" value="1"/>
</dbReference>
<proteinExistence type="inferred from homology"/>
<dbReference type="CDD" id="cd00154">
    <property type="entry name" value="Rab"/>
    <property type="match status" value="1"/>
</dbReference>
<dbReference type="VEuPathDB" id="FungiDB:AeMF1_009953"/>
<dbReference type="PROSITE" id="PS51419">
    <property type="entry name" value="RAB"/>
    <property type="match status" value="1"/>
</dbReference>
<dbReference type="Pfam" id="PF00071">
    <property type="entry name" value="Ras"/>
    <property type="match status" value="1"/>
</dbReference>
<comment type="similarity">
    <text evidence="1">Belongs to the small GTPase superfamily. Rab family.</text>
</comment>
<dbReference type="InterPro" id="IPR001806">
    <property type="entry name" value="Small_GTPase"/>
</dbReference>
<accession>A0A6G0WDV3</accession>